<accession>A0AAD5LSQ2</accession>
<dbReference type="PROSITE" id="PS50294">
    <property type="entry name" value="WD_REPEATS_REGION"/>
    <property type="match status" value="2"/>
</dbReference>
<evidence type="ECO:0000256" key="4">
    <source>
        <dbReference type="ARBA" id="ARBA00022574"/>
    </source>
</evidence>
<evidence type="ECO:0000313" key="17">
    <source>
        <dbReference type="EMBL" id="KAJ0408528.1"/>
    </source>
</evidence>
<dbReference type="AlphaFoldDB" id="A0AAD5LSQ2"/>
<feature type="repeat" description="WD" evidence="15">
    <location>
        <begin position="609"/>
        <end position="641"/>
    </location>
</feature>
<evidence type="ECO:0000256" key="15">
    <source>
        <dbReference type="PROSITE-ProRule" id="PRU00221"/>
    </source>
</evidence>
<dbReference type="Gene3D" id="3.20.20.220">
    <property type="match status" value="1"/>
</dbReference>
<evidence type="ECO:0000256" key="11">
    <source>
        <dbReference type="ARBA" id="ARBA00023027"/>
    </source>
</evidence>
<name>A0AAD5LSQ2_PYTIN</name>
<dbReference type="Gene3D" id="2.130.10.10">
    <property type="entry name" value="YVTN repeat-like/Quinoprotein amine dehydrogenase"/>
    <property type="match status" value="1"/>
</dbReference>
<dbReference type="Pfam" id="PF21895">
    <property type="entry name" value="MTHFR_C"/>
    <property type="match status" value="1"/>
</dbReference>
<dbReference type="InterPro" id="IPR036322">
    <property type="entry name" value="WD40_repeat_dom_sf"/>
</dbReference>
<evidence type="ECO:0000256" key="8">
    <source>
        <dbReference type="ARBA" id="ARBA00022827"/>
    </source>
</evidence>
<evidence type="ECO:0000256" key="6">
    <source>
        <dbReference type="ARBA" id="ARBA00022630"/>
    </source>
</evidence>
<dbReference type="InterPro" id="IPR053806">
    <property type="entry name" value="MTHFR_C"/>
</dbReference>
<evidence type="ECO:0000313" key="18">
    <source>
        <dbReference type="Proteomes" id="UP001209570"/>
    </source>
</evidence>
<dbReference type="EMBL" id="JAKCXM010000011">
    <property type="protein sequence ID" value="KAJ0408528.1"/>
    <property type="molecule type" value="Genomic_DNA"/>
</dbReference>
<keyword evidence="11" id="KW-0520">NAD</keyword>
<dbReference type="Pfam" id="PF00400">
    <property type="entry name" value="WD40"/>
    <property type="match status" value="5"/>
</dbReference>
<feature type="repeat" description="WD" evidence="15">
    <location>
        <begin position="840"/>
        <end position="870"/>
    </location>
</feature>
<dbReference type="FunFam" id="3.20.20.220:FF:000002">
    <property type="entry name" value="Methylenetetrahydrofolate reductase"/>
    <property type="match status" value="1"/>
</dbReference>
<dbReference type="PROSITE" id="PS50082">
    <property type="entry name" value="WD_REPEATS_2"/>
    <property type="match status" value="4"/>
</dbReference>
<dbReference type="InterPro" id="IPR001680">
    <property type="entry name" value="WD40_rpt"/>
</dbReference>
<evidence type="ECO:0000256" key="1">
    <source>
        <dbReference type="ARBA" id="ARBA00001974"/>
    </source>
</evidence>
<feature type="repeat" description="WD" evidence="15">
    <location>
        <begin position="702"/>
        <end position="743"/>
    </location>
</feature>
<evidence type="ECO:0000256" key="5">
    <source>
        <dbReference type="ARBA" id="ARBA00022605"/>
    </source>
</evidence>
<feature type="repeat" description="WD" evidence="15">
    <location>
        <begin position="660"/>
        <end position="701"/>
    </location>
</feature>
<evidence type="ECO:0000256" key="12">
    <source>
        <dbReference type="ARBA" id="ARBA00023167"/>
    </source>
</evidence>
<dbReference type="SMART" id="SM00320">
    <property type="entry name" value="WD40"/>
    <property type="match status" value="6"/>
</dbReference>
<evidence type="ECO:0000256" key="9">
    <source>
        <dbReference type="ARBA" id="ARBA00022857"/>
    </source>
</evidence>
<comment type="cofactor">
    <cofactor evidence="1">
        <name>FAD</name>
        <dbReference type="ChEBI" id="CHEBI:57692"/>
    </cofactor>
</comment>
<dbReference type="EC" id="1.5.1.54" evidence="14"/>
<evidence type="ECO:0000256" key="2">
    <source>
        <dbReference type="ARBA" id="ARBA00004777"/>
    </source>
</evidence>
<dbReference type="SUPFAM" id="SSF50978">
    <property type="entry name" value="WD40 repeat-like"/>
    <property type="match status" value="1"/>
</dbReference>
<dbReference type="InterPro" id="IPR004621">
    <property type="entry name" value="Fadh2_euk"/>
</dbReference>
<reference evidence="17" key="1">
    <citation type="submission" date="2021-12" db="EMBL/GenBank/DDBJ databases">
        <title>Prjna785345.</title>
        <authorList>
            <person name="Rujirawat T."/>
            <person name="Krajaejun T."/>
        </authorList>
    </citation>
    <scope>NUCLEOTIDE SEQUENCE</scope>
    <source>
        <strain evidence="17">Pi057C3</strain>
    </source>
</reference>
<dbReference type="NCBIfam" id="TIGR00676">
    <property type="entry name" value="fadh2"/>
    <property type="match status" value="1"/>
</dbReference>
<keyword evidence="6" id="KW-0285">Flavoprotein</keyword>
<keyword evidence="7" id="KW-0677">Repeat</keyword>
<dbReference type="Proteomes" id="UP001209570">
    <property type="component" value="Unassembled WGS sequence"/>
</dbReference>
<keyword evidence="10" id="KW-0560">Oxidoreductase</keyword>
<keyword evidence="12" id="KW-0486">Methionine biosynthesis</keyword>
<proteinExistence type="inferred from homology"/>
<comment type="similarity">
    <text evidence="3">Belongs to the methylenetetrahydrofolate reductase family.</text>
</comment>
<evidence type="ECO:0000256" key="7">
    <source>
        <dbReference type="ARBA" id="ARBA00022737"/>
    </source>
</evidence>
<dbReference type="NCBIfam" id="TIGR00677">
    <property type="entry name" value="fadh2_euk"/>
    <property type="match status" value="1"/>
</dbReference>
<evidence type="ECO:0000256" key="10">
    <source>
        <dbReference type="ARBA" id="ARBA00023002"/>
    </source>
</evidence>
<comment type="caution">
    <text evidence="17">The sequence shown here is derived from an EMBL/GenBank/DDBJ whole genome shotgun (WGS) entry which is preliminary data.</text>
</comment>
<dbReference type="InterPro" id="IPR029041">
    <property type="entry name" value="FAD-linked_oxidoreductase-like"/>
</dbReference>
<keyword evidence="9" id="KW-0521">NADP</keyword>
<dbReference type="Pfam" id="PF02219">
    <property type="entry name" value="MTHFR"/>
    <property type="match status" value="1"/>
</dbReference>
<dbReference type="CDD" id="cd00537">
    <property type="entry name" value="MTHFR"/>
    <property type="match status" value="1"/>
</dbReference>
<dbReference type="GO" id="GO:0071949">
    <property type="term" value="F:FAD binding"/>
    <property type="evidence" value="ECO:0007669"/>
    <property type="project" value="TreeGrafter"/>
</dbReference>
<sequence length="889" mass="98971">MKIIDKIHASTDKGEVFYSFEFFPPKTAAGVDNLYTRMDRMASLEPLFCDMTWGAGGSSAQLTLELCANAQKFSGLDMLMHMTCTNMAEQDLRAALDRARDAGIQNILALRGDAARGASSFDECDRGFSHASDLVAYIRAHYGDHFCVGVAGYPEGHLEAPDLATDIQHLKRKVDAGADFVITQLFYDVQVFVRFVQACREAGITVPIIPGIMPIQNYSGFVRMTSFCNTVVPDEIKAALEPIKDNDEAVKDYGVELGIRMCRELLEAGVPGLHFYTLNLERSVRRILDGLDVLSSKATRRELPWRPSKLAKRATESVRPIYWSNRPKSYLQRTAAWDEFPNGRWGNSESPAFGDLSESHYMHCPLSLQDRKAMWGEAPVSKDEIHHTFVKYVRGEIKALPWCDAALHLETKSIQDQLERINAAGFLTVNSQPRVNAAPSDDPVFGWGGPGGHVYQKAYVECFVSPENMKKIIENAASMRYIQYHAVDCRGHSYSNAGKSAIAVTWGVFPNKEVLQPTIVDSNSFLAWKDEAFSLWLKQWASIYDDDSRAAEIIHEIHDTYFLVSIVDNDFIRGNIWEIFGAPPLAHAAMAPSGMGHGDDVPTHEARVLRGHSGPVNAVRFNDKGTYVMTCGQDKSIRLWNPHRDGLEQPGEGLLVKTYHGRHGYDVQDVAISQDNAQFASCGRDKAVFLWDVPTGKVTRKFEGHEHSINCVRFNADSSVLLSGSYDKTVRAWDVRARNSFRPIQVLDEFKDSVTSLVVTGHEIIAGCVDGTVRTFDLRAGAVYRDHIEEPVVSIARSPDGSQLLASALDGSLRLIDRKSGSELKSYRGHHVDAYKIDCAFSNDGAHVLSGSEDGRVYYWDLVHGRSQHMYRWVSEGLAAGIVVEDEQS</sequence>
<keyword evidence="5" id="KW-0028">Amino-acid biosynthesis</keyword>
<keyword evidence="4 15" id="KW-0853">WD repeat</keyword>
<feature type="domain" description="MTHFR SAM-binding regulatory" evidence="16">
    <location>
        <begin position="300"/>
        <end position="579"/>
    </location>
</feature>
<dbReference type="InterPro" id="IPR020472">
    <property type="entry name" value="WD40_PAC1"/>
</dbReference>
<dbReference type="GO" id="GO:0106312">
    <property type="term" value="F:methylenetetrahydrofolate reductase (NADH) activity"/>
    <property type="evidence" value="ECO:0007669"/>
    <property type="project" value="UniProtKB-EC"/>
</dbReference>
<dbReference type="PANTHER" id="PTHR45754">
    <property type="entry name" value="METHYLENETETRAHYDROFOLATE REDUCTASE"/>
    <property type="match status" value="1"/>
</dbReference>
<dbReference type="PROSITE" id="PS00678">
    <property type="entry name" value="WD_REPEATS_1"/>
    <property type="match status" value="1"/>
</dbReference>
<evidence type="ECO:0000256" key="3">
    <source>
        <dbReference type="ARBA" id="ARBA00006743"/>
    </source>
</evidence>
<keyword evidence="8" id="KW-0274">FAD</keyword>
<dbReference type="InterPro" id="IPR003171">
    <property type="entry name" value="Mehydrof_redctse-like"/>
</dbReference>
<dbReference type="CDD" id="cd00200">
    <property type="entry name" value="WD40"/>
    <property type="match status" value="1"/>
</dbReference>
<dbReference type="GO" id="GO:0035999">
    <property type="term" value="P:tetrahydrofolate interconversion"/>
    <property type="evidence" value="ECO:0007669"/>
    <property type="project" value="TreeGrafter"/>
</dbReference>
<dbReference type="InterPro" id="IPR004620">
    <property type="entry name" value="MTHF_reductase_bac"/>
</dbReference>
<comment type="pathway">
    <text evidence="2">One-carbon metabolism; tetrahydrofolate interconversion.</text>
</comment>
<protein>
    <recommendedName>
        <fullName evidence="14">methylenetetrahydrofolate reductase (NADH)</fullName>
        <ecNumber evidence="14">1.5.1.54</ecNumber>
    </recommendedName>
</protein>
<dbReference type="GO" id="GO:0009086">
    <property type="term" value="P:methionine biosynthetic process"/>
    <property type="evidence" value="ECO:0007669"/>
    <property type="project" value="UniProtKB-KW"/>
</dbReference>
<dbReference type="InterPro" id="IPR019775">
    <property type="entry name" value="WD40_repeat_CS"/>
</dbReference>
<keyword evidence="18" id="KW-1185">Reference proteome</keyword>
<evidence type="ECO:0000259" key="16">
    <source>
        <dbReference type="Pfam" id="PF21895"/>
    </source>
</evidence>
<gene>
    <name evidence="17" type="ORF">P43SY_006458</name>
</gene>
<dbReference type="PRINTS" id="PR00320">
    <property type="entry name" value="GPROTEINBRPT"/>
</dbReference>
<comment type="pathway">
    <text evidence="13">Amino-acid biosynthesis; L-methionine biosynthesis via de novo pathway.</text>
</comment>
<dbReference type="PANTHER" id="PTHR45754:SF3">
    <property type="entry name" value="METHYLENETETRAHYDROFOLATE REDUCTASE (NADPH)"/>
    <property type="match status" value="1"/>
</dbReference>
<dbReference type="GO" id="GO:0005829">
    <property type="term" value="C:cytosol"/>
    <property type="evidence" value="ECO:0007669"/>
    <property type="project" value="InterPro"/>
</dbReference>
<dbReference type="InterPro" id="IPR015943">
    <property type="entry name" value="WD40/YVTN_repeat-like_dom_sf"/>
</dbReference>
<evidence type="ECO:0000256" key="14">
    <source>
        <dbReference type="ARBA" id="ARBA00034529"/>
    </source>
</evidence>
<dbReference type="SUPFAM" id="SSF51730">
    <property type="entry name" value="FAD-linked oxidoreductase"/>
    <property type="match status" value="1"/>
</dbReference>
<evidence type="ECO:0000256" key="13">
    <source>
        <dbReference type="ARBA" id="ARBA00034478"/>
    </source>
</evidence>
<organism evidence="17 18">
    <name type="scientific">Pythium insidiosum</name>
    <name type="common">Pythiosis disease agent</name>
    <dbReference type="NCBI Taxonomy" id="114742"/>
    <lineage>
        <taxon>Eukaryota</taxon>
        <taxon>Sar</taxon>
        <taxon>Stramenopiles</taxon>
        <taxon>Oomycota</taxon>
        <taxon>Peronosporomycetes</taxon>
        <taxon>Pythiales</taxon>
        <taxon>Pythiaceae</taxon>
        <taxon>Pythium</taxon>
    </lineage>
</organism>